<protein>
    <submittedName>
        <fullName evidence="1">Uncharacterized protein</fullName>
    </submittedName>
</protein>
<accession>A0A448WGD2</accession>
<name>A0A448WGD2_9PLAT</name>
<evidence type="ECO:0000313" key="1">
    <source>
        <dbReference type="EMBL" id="VEL11017.1"/>
    </source>
</evidence>
<proteinExistence type="predicted"/>
<organism evidence="1 2">
    <name type="scientific">Protopolystoma xenopodis</name>
    <dbReference type="NCBI Taxonomy" id="117903"/>
    <lineage>
        <taxon>Eukaryota</taxon>
        <taxon>Metazoa</taxon>
        <taxon>Spiralia</taxon>
        <taxon>Lophotrochozoa</taxon>
        <taxon>Platyhelminthes</taxon>
        <taxon>Monogenea</taxon>
        <taxon>Polyopisthocotylea</taxon>
        <taxon>Polystomatidea</taxon>
        <taxon>Polystomatidae</taxon>
        <taxon>Protopolystoma</taxon>
    </lineage>
</organism>
<evidence type="ECO:0000313" key="2">
    <source>
        <dbReference type="Proteomes" id="UP000784294"/>
    </source>
</evidence>
<keyword evidence="2" id="KW-1185">Reference proteome</keyword>
<sequence length="95" mass="10902">MVDLPPTALVSVNAVGIVDKLAREARKWQDPLKKKNAQNLTFWTVEKYKISVSKKPYQSGPRWRKELCLLQIGPSRRIVMVLARVSSQKQVFHSL</sequence>
<gene>
    <name evidence="1" type="ORF">PXEA_LOCUS4457</name>
</gene>
<reference evidence="1" key="1">
    <citation type="submission" date="2018-11" db="EMBL/GenBank/DDBJ databases">
        <authorList>
            <consortium name="Pathogen Informatics"/>
        </authorList>
    </citation>
    <scope>NUCLEOTIDE SEQUENCE</scope>
</reference>
<dbReference type="AlphaFoldDB" id="A0A448WGD2"/>
<dbReference type="Proteomes" id="UP000784294">
    <property type="component" value="Unassembled WGS sequence"/>
</dbReference>
<comment type="caution">
    <text evidence="1">The sequence shown here is derived from an EMBL/GenBank/DDBJ whole genome shotgun (WGS) entry which is preliminary data.</text>
</comment>
<dbReference type="EMBL" id="CAAALY010010607">
    <property type="protein sequence ID" value="VEL11017.1"/>
    <property type="molecule type" value="Genomic_DNA"/>
</dbReference>